<keyword evidence="2" id="KW-0489">Methyltransferase</keyword>
<organism evidence="2 3">
    <name type="scientific">Mucilaginibacter ximonensis</name>
    <dbReference type="NCBI Taxonomy" id="538021"/>
    <lineage>
        <taxon>Bacteria</taxon>
        <taxon>Pseudomonadati</taxon>
        <taxon>Bacteroidota</taxon>
        <taxon>Sphingobacteriia</taxon>
        <taxon>Sphingobacteriales</taxon>
        <taxon>Sphingobacteriaceae</taxon>
        <taxon>Mucilaginibacter</taxon>
    </lineage>
</organism>
<evidence type="ECO:0000259" key="1">
    <source>
        <dbReference type="Pfam" id="PF08241"/>
    </source>
</evidence>
<name>A0ABW5YF09_9SPHI</name>
<dbReference type="Gene3D" id="3.40.50.150">
    <property type="entry name" value="Vaccinia Virus protein VP39"/>
    <property type="match status" value="1"/>
</dbReference>
<accession>A0ABW5YF09</accession>
<proteinExistence type="predicted"/>
<feature type="domain" description="Methyltransferase type 11" evidence="1">
    <location>
        <begin position="71"/>
        <end position="123"/>
    </location>
</feature>
<protein>
    <submittedName>
        <fullName evidence="2">Methyltransferase domain-containing protein</fullName>
    </submittedName>
</protein>
<evidence type="ECO:0000313" key="3">
    <source>
        <dbReference type="Proteomes" id="UP001597557"/>
    </source>
</evidence>
<dbReference type="Proteomes" id="UP001597557">
    <property type="component" value="Unassembled WGS sequence"/>
</dbReference>
<dbReference type="RefSeq" id="WP_377187428.1">
    <property type="nucleotide sequence ID" value="NZ_JBHUPD010000003.1"/>
</dbReference>
<dbReference type="GO" id="GO:0008168">
    <property type="term" value="F:methyltransferase activity"/>
    <property type="evidence" value="ECO:0007669"/>
    <property type="project" value="UniProtKB-KW"/>
</dbReference>
<comment type="caution">
    <text evidence="2">The sequence shown here is derived from an EMBL/GenBank/DDBJ whole genome shotgun (WGS) entry which is preliminary data.</text>
</comment>
<dbReference type="InterPro" id="IPR029063">
    <property type="entry name" value="SAM-dependent_MTases_sf"/>
</dbReference>
<dbReference type="InterPro" id="IPR013216">
    <property type="entry name" value="Methyltransf_11"/>
</dbReference>
<reference evidence="3" key="1">
    <citation type="journal article" date="2019" name="Int. J. Syst. Evol. Microbiol.">
        <title>The Global Catalogue of Microorganisms (GCM) 10K type strain sequencing project: providing services to taxonomists for standard genome sequencing and annotation.</title>
        <authorList>
            <consortium name="The Broad Institute Genomics Platform"/>
            <consortium name="The Broad Institute Genome Sequencing Center for Infectious Disease"/>
            <person name="Wu L."/>
            <person name="Ma J."/>
        </authorList>
    </citation>
    <scope>NUCLEOTIDE SEQUENCE [LARGE SCALE GENOMIC DNA]</scope>
    <source>
        <strain evidence="3">KCTC 22437</strain>
    </source>
</reference>
<dbReference type="SUPFAM" id="SSF53335">
    <property type="entry name" value="S-adenosyl-L-methionine-dependent methyltransferases"/>
    <property type="match status" value="1"/>
</dbReference>
<dbReference type="GO" id="GO:0032259">
    <property type="term" value="P:methylation"/>
    <property type="evidence" value="ECO:0007669"/>
    <property type="project" value="UniProtKB-KW"/>
</dbReference>
<dbReference type="EMBL" id="JBHUPD010000003">
    <property type="protein sequence ID" value="MFD2873865.1"/>
    <property type="molecule type" value="Genomic_DNA"/>
</dbReference>
<sequence length="212" mass="24863">MLKNIAVNISTKNRQKKYQYFLKQLQPNVNTRILDVGFTNDEPYPGINFLERNYPFLHNITALGIEDAPKFKENFPEVKVVMYDGSFFPFADKSFDIAWSNAVIEHVGGYDKQLLFLSELLRSSKDIFITTPNRWFPVEVHTRLPFLHYLPKKIFDKVLKLIGKDWASGDYMNLLSVADMKKMLKRLNVDNYIIKRNRKFGVTMDFVLIVKQ</sequence>
<gene>
    <name evidence="2" type="ORF">ACFS5N_15395</name>
</gene>
<keyword evidence="2" id="KW-0808">Transferase</keyword>
<dbReference type="Pfam" id="PF08241">
    <property type="entry name" value="Methyltransf_11"/>
    <property type="match status" value="1"/>
</dbReference>
<keyword evidence="3" id="KW-1185">Reference proteome</keyword>
<evidence type="ECO:0000313" key="2">
    <source>
        <dbReference type="EMBL" id="MFD2873865.1"/>
    </source>
</evidence>